<dbReference type="EMBL" id="JBHSFY010000012">
    <property type="protein sequence ID" value="MFC4478942.1"/>
    <property type="molecule type" value="Genomic_DNA"/>
</dbReference>
<name>A0ABV8ZJI2_9FLAO</name>
<accession>A0ABV8ZJI2</accession>
<feature type="compositionally biased region" description="Basic residues" evidence="1">
    <location>
        <begin position="376"/>
        <end position="387"/>
    </location>
</feature>
<proteinExistence type="predicted"/>
<evidence type="ECO:0000256" key="1">
    <source>
        <dbReference type="SAM" id="MobiDB-lite"/>
    </source>
</evidence>
<reference evidence="3" key="1">
    <citation type="journal article" date="2019" name="Int. J. Syst. Evol. Microbiol.">
        <title>The Global Catalogue of Microorganisms (GCM) 10K type strain sequencing project: providing services to taxonomists for standard genome sequencing and annotation.</title>
        <authorList>
            <consortium name="The Broad Institute Genomics Platform"/>
            <consortium name="The Broad Institute Genome Sequencing Center for Infectious Disease"/>
            <person name="Wu L."/>
            <person name="Ma J."/>
        </authorList>
    </citation>
    <scope>NUCLEOTIDE SEQUENCE [LARGE SCALE GENOMIC DNA]</scope>
    <source>
        <strain evidence="3">NBRC 103627</strain>
    </source>
</reference>
<dbReference type="RefSeq" id="WP_379799979.1">
    <property type="nucleotide sequence ID" value="NZ_JBHSFY010000012.1"/>
</dbReference>
<evidence type="ECO:0000313" key="2">
    <source>
        <dbReference type="EMBL" id="MFC4478942.1"/>
    </source>
</evidence>
<feature type="region of interest" description="Disordered" evidence="1">
    <location>
        <begin position="334"/>
        <end position="387"/>
    </location>
</feature>
<sequence length="387" mass="44632">MNININETEMLLSFAEEMASLGYRYAAHPVNLSADSDNIAFFRTSMGAEDHCLVGVNDIDYFKSVPIDSLINDLKTVMQSGIDLYSNQKLDLTEFVRLSRENKELPENNLNTNIMNENNLNYLKDQLKYTGFGETFDAELRENMLKGDKDFKIMHTGIMNNGVPNRDTVTVELNFKKSDQTDMYFFNSYRVNLQKEENRQGLQQTFYINNDATSITLKEAYNLMEGRSVNKDLKTKEGESYNSWLKFDFKQTDNSGNFKISHYHQNYGYDLEASLEKHSIKELSTPQYKEDLMNSLKKGNLQSVTFVVSGVESKMFVEANPQFKTLNVYDGNLQRINHRESKEEKKSEGEKTSEKQSDKKQSESTDENSEIPSANKQKKRRQQSNSV</sequence>
<feature type="compositionally biased region" description="Basic and acidic residues" evidence="1">
    <location>
        <begin position="337"/>
        <end position="363"/>
    </location>
</feature>
<evidence type="ECO:0000313" key="3">
    <source>
        <dbReference type="Proteomes" id="UP001596003"/>
    </source>
</evidence>
<protein>
    <submittedName>
        <fullName evidence="2">Uncharacterized protein</fullName>
    </submittedName>
</protein>
<keyword evidence="3" id="KW-1185">Reference proteome</keyword>
<comment type="caution">
    <text evidence="2">The sequence shown here is derived from an EMBL/GenBank/DDBJ whole genome shotgun (WGS) entry which is preliminary data.</text>
</comment>
<dbReference type="Proteomes" id="UP001596003">
    <property type="component" value="Unassembled WGS sequence"/>
</dbReference>
<organism evidence="2 3">
    <name type="scientific">Flavobacterium chungangensis</name>
    <dbReference type="NCBI Taxonomy" id="2708132"/>
    <lineage>
        <taxon>Bacteria</taxon>
        <taxon>Pseudomonadati</taxon>
        <taxon>Bacteroidota</taxon>
        <taxon>Flavobacteriia</taxon>
        <taxon>Flavobacteriales</taxon>
        <taxon>Flavobacteriaceae</taxon>
        <taxon>Flavobacterium</taxon>
    </lineage>
</organism>
<gene>
    <name evidence="2" type="ORF">ACFO3N_17840</name>
</gene>